<sequence length="198" mass="21400">MTREKGLAAFARIGTVGAILFTTVPIMYGIMGETTIQTIVDSIAQTLIMLGLVGVFMGYADKMGRFGLVATMLMMVGFVFQVFMKMCMGLVKPVLMEYAPQTVANGMPPSPLGEAISISMMFFPLTAILFGISIFVSKIPRAKLLGALLTAGPFGFVLPFGIFITPFLFAFAYSFLTYTISSGRLDLSFNSNTISTQN</sequence>
<keyword evidence="1" id="KW-0472">Membrane</keyword>
<comment type="caution">
    <text evidence="2">The sequence shown here is derived from an EMBL/GenBank/DDBJ whole genome shotgun (WGS) entry which is preliminary data.</text>
</comment>
<gene>
    <name evidence="2" type="ORF">ACFPPD_12300</name>
</gene>
<feature type="transmembrane region" description="Helical" evidence="1">
    <location>
        <begin position="115"/>
        <end position="136"/>
    </location>
</feature>
<evidence type="ECO:0000256" key="1">
    <source>
        <dbReference type="SAM" id="Phobius"/>
    </source>
</evidence>
<keyword evidence="3" id="KW-1185">Reference proteome</keyword>
<name>A0ABW0LUE8_9BACL</name>
<protein>
    <submittedName>
        <fullName evidence="2">Uncharacterized protein</fullName>
    </submittedName>
</protein>
<evidence type="ECO:0000313" key="3">
    <source>
        <dbReference type="Proteomes" id="UP001596105"/>
    </source>
</evidence>
<feature type="transmembrane region" description="Helical" evidence="1">
    <location>
        <begin position="7"/>
        <end position="30"/>
    </location>
</feature>
<reference evidence="3" key="1">
    <citation type="journal article" date="2019" name="Int. J. Syst. Evol. Microbiol.">
        <title>The Global Catalogue of Microorganisms (GCM) 10K type strain sequencing project: providing services to taxonomists for standard genome sequencing and annotation.</title>
        <authorList>
            <consortium name="The Broad Institute Genomics Platform"/>
            <consortium name="The Broad Institute Genome Sequencing Center for Infectious Disease"/>
            <person name="Wu L."/>
            <person name="Ma J."/>
        </authorList>
    </citation>
    <scope>NUCLEOTIDE SEQUENCE [LARGE SCALE GENOMIC DNA]</scope>
    <source>
        <strain evidence="3">CCUG 57113</strain>
    </source>
</reference>
<evidence type="ECO:0000313" key="2">
    <source>
        <dbReference type="EMBL" id="MFC5469505.1"/>
    </source>
</evidence>
<feature type="transmembrane region" description="Helical" evidence="1">
    <location>
        <begin position="148"/>
        <end position="176"/>
    </location>
</feature>
<dbReference type="RefSeq" id="WP_209751669.1">
    <property type="nucleotide sequence ID" value="NZ_JBHSMH010000037.1"/>
</dbReference>
<proteinExistence type="predicted"/>
<organism evidence="2 3">
    <name type="scientific">Cohnella suwonensis</name>
    <dbReference type="NCBI Taxonomy" id="696072"/>
    <lineage>
        <taxon>Bacteria</taxon>
        <taxon>Bacillati</taxon>
        <taxon>Bacillota</taxon>
        <taxon>Bacilli</taxon>
        <taxon>Bacillales</taxon>
        <taxon>Paenibacillaceae</taxon>
        <taxon>Cohnella</taxon>
    </lineage>
</organism>
<keyword evidence="1" id="KW-1133">Transmembrane helix</keyword>
<dbReference type="Proteomes" id="UP001596105">
    <property type="component" value="Unassembled WGS sequence"/>
</dbReference>
<feature type="transmembrane region" description="Helical" evidence="1">
    <location>
        <begin position="42"/>
        <end position="60"/>
    </location>
</feature>
<keyword evidence="1" id="KW-0812">Transmembrane</keyword>
<dbReference type="EMBL" id="JBHSMH010000037">
    <property type="protein sequence ID" value="MFC5469505.1"/>
    <property type="molecule type" value="Genomic_DNA"/>
</dbReference>
<feature type="transmembrane region" description="Helical" evidence="1">
    <location>
        <begin position="72"/>
        <end position="95"/>
    </location>
</feature>
<accession>A0ABW0LUE8</accession>